<dbReference type="InterPro" id="IPR015421">
    <property type="entry name" value="PyrdxlP-dep_Trfase_major"/>
</dbReference>
<dbReference type="Gene3D" id="3.40.640.10">
    <property type="entry name" value="Type I PLP-dependent aspartate aminotransferase-like (Major domain)"/>
    <property type="match status" value="1"/>
</dbReference>
<dbReference type="PANTHER" id="PTHR11601">
    <property type="entry name" value="CYSTEINE DESULFURYLASE FAMILY MEMBER"/>
    <property type="match status" value="1"/>
</dbReference>
<evidence type="ECO:0000256" key="4">
    <source>
        <dbReference type="ARBA" id="ARBA00013558"/>
    </source>
</evidence>
<keyword evidence="8" id="KW-0408">Iron</keyword>
<comment type="function">
    <text evidence="2">Catalyzes the removal of elemental sulfur atoms from cysteine to produce alanine. Seems to participate in the biosynthesis of the nitrogenase metalloclusters by providing the inorganic sulfur required for the Fe-S core formation.</text>
</comment>
<evidence type="ECO:0000256" key="5">
    <source>
        <dbReference type="ARBA" id="ARBA00022679"/>
    </source>
</evidence>
<evidence type="ECO:0000256" key="9">
    <source>
        <dbReference type="ARBA" id="ARBA00023014"/>
    </source>
</evidence>
<evidence type="ECO:0000313" key="13">
    <source>
        <dbReference type="Proteomes" id="UP000578030"/>
    </source>
</evidence>
<feature type="domain" description="Aminotransferase class V" evidence="11">
    <location>
        <begin position="7"/>
        <end position="358"/>
    </location>
</feature>
<evidence type="ECO:0000313" key="12">
    <source>
        <dbReference type="EMBL" id="MBB2203095.1"/>
    </source>
</evidence>
<evidence type="ECO:0000256" key="8">
    <source>
        <dbReference type="ARBA" id="ARBA00023004"/>
    </source>
</evidence>
<keyword evidence="5 12" id="KW-0808">Transferase</keyword>
<dbReference type="EMBL" id="JABEQM010000018">
    <property type="protein sequence ID" value="MBB2203095.1"/>
    <property type="molecule type" value="Genomic_DNA"/>
</dbReference>
<dbReference type="InterPro" id="IPR000192">
    <property type="entry name" value="Aminotrans_V_dom"/>
</dbReference>
<dbReference type="Gene3D" id="3.90.1150.10">
    <property type="entry name" value="Aspartate Aminotransferase, domain 1"/>
    <property type="match status" value="1"/>
</dbReference>
<reference evidence="12 13" key="1">
    <citation type="submission" date="2020-04" db="EMBL/GenBank/DDBJ databases">
        <title>Description of novel Gluconacetobacter.</title>
        <authorList>
            <person name="Sombolestani A."/>
        </authorList>
    </citation>
    <scope>NUCLEOTIDE SEQUENCE [LARGE SCALE GENOMIC DNA]</scope>
    <source>
        <strain evidence="12 13">LMG 27802</strain>
    </source>
</reference>
<keyword evidence="7" id="KW-0663">Pyridoxal phosphate</keyword>
<dbReference type="PIRSF" id="PIRSF005572">
    <property type="entry name" value="NifS"/>
    <property type="match status" value="1"/>
</dbReference>
<dbReference type="InterPro" id="IPR015424">
    <property type="entry name" value="PyrdxlP-dep_Trfase"/>
</dbReference>
<evidence type="ECO:0000256" key="10">
    <source>
        <dbReference type="ARBA" id="ARBA00050776"/>
    </source>
</evidence>
<sequence length="386" mass="38663">MDDDFSYFDANASEPVRASALAAMADVAAVVGNPSSVHRAGRRARAILESAREEVAAAFGGRAENCIFTSGGTEANVLAIAGLGGGRRLLAGATEHDAVRAAVPAGAVIPVDGNGVARLDVLDRLLAEDGGGRPALVCLMLANNEVGTIQPVAEAARVCRARGALLHVDAVQAAGRIPVDLAALGADSIAISGHKFGGPKGAGALLLSGDVVRTLPPMMAGGGQEQGRRGGTPALPAIAAMAAAAAEAVRDMTAGDGVPARWRDAIDDAARAGGAIVCGGGGPRLPNTTMLALPGRRAETQLIALDLAGFCVSAGSACSSGKVARSHVLAAMGLGALAGEAIRVSLPWTTRTEDVARFIAAYAAMAARLPARVSVPENVGTEEVRA</sequence>
<dbReference type="GO" id="GO:0031071">
    <property type="term" value="F:cysteine desulfurase activity"/>
    <property type="evidence" value="ECO:0007669"/>
    <property type="project" value="UniProtKB-EC"/>
</dbReference>
<evidence type="ECO:0000256" key="3">
    <source>
        <dbReference type="ARBA" id="ARBA00006490"/>
    </source>
</evidence>
<proteinExistence type="inferred from homology"/>
<dbReference type="Proteomes" id="UP000578030">
    <property type="component" value="Unassembled WGS sequence"/>
</dbReference>
<keyword evidence="12" id="KW-0032">Aminotransferase</keyword>
<evidence type="ECO:0000256" key="7">
    <source>
        <dbReference type="ARBA" id="ARBA00022898"/>
    </source>
</evidence>
<comment type="catalytic activity">
    <reaction evidence="10">
        <text>(sulfur carrier)-H + L-cysteine = (sulfur carrier)-SH + L-alanine</text>
        <dbReference type="Rhea" id="RHEA:43892"/>
        <dbReference type="Rhea" id="RHEA-COMP:14737"/>
        <dbReference type="Rhea" id="RHEA-COMP:14739"/>
        <dbReference type="ChEBI" id="CHEBI:29917"/>
        <dbReference type="ChEBI" id="CHEBI:35235"/>
        <dbReference type="ChEBI" id="CHEBI:57972"/>
        <dbReference type="ChEBI" id="CHEBI:64428"/>
        <dbReference type="EC" id="2.8.1.7"/>
    </reaction>
</comment>
<dbReference type="GO" id="GO:0008483">
    <property type="term" value="F:transaminase activity"/>
    <property type="evidence" value="ECO:0007669"/>
    <property type="project" value="UniProtKB-KW"/>
</dbReference>
<comment type="caution">
    <text evidence="12">The sequence shown here is derived from an EMBL/GenBank/DDBJ whole genome shotgun (WGS) entry which is preliminary data.</text>
</comment>
<gene>
    <name evidence="12" type="ORF">HLH28_16215</name>
</gene>
<accession>A0A7W4PME6</accession>
<evidence type="ECO:0000256" key="2">
    <source>
        <dbReference type="ARBA" id="ARBA00003120"/>
    </source>
</evidence>
<dbReference type="GO" id="GO:0046872">
    <property type="term" value="F:metal ion binding"/>
    <property type="evidence" value="ECO:0007669"/>
    <property type="project" value="UniProtKB-KW"/>
</dbReference>
<keyword evidence="13" id="KW-1185">Reference proteome</keyword>
<comment type="similarity">
    <text evidence="3">Belongs to the class-V pyridoxal-phosphate-dependent aminotransferase family. NifS/IscS subfamily.</text>
</comment>
<keyword evidence="9" id="KW-0411">Iron-sulfur</keyword>
<name>A0A7W4PME6_9PROT</name>
<protein>
    <recommendedName>
        <fullName evidence="4">Cysteine desulfurase</fullName>
    </recommendedName>
</protein>
<dbReference type="Pfam" id="PF00266">
    <property type="entry name" value="Aminotran_5"/>
    <property type="match status" value="1"/>
</dbReference>
<organism evidence="12 13">
    <name type="scientific">Gluconacetobacter tumulisoli</name>
    <dbReference type="NCBI Taxonomy" id="1286189"/>
    <lineage>
        <taxon>Bacteria</taxon>
        <taxon>Pseudomonadati</taxon>
        <taxon>Pseudomonadota</taxon>
        <taxon>Alphaproteobacteria</taxon>
        <taxon>Acetobacterales</taxon>
        <taxon>Acetobacteraceae</taxon>
        <taxon>Gluconacetobacter</taxon>
    </lineage>
</organism>
<dbReference type="PANTHER" id="PTHR11601:SF34">
    <property type="entry name" value="CYSTEINE DESULFURASE"/>
    <property type="match status" value="1"/>
</dbReference>
<evidence type="ECO:0000256" key="1">
    <source>
        <dbReference type="ARBA" id="ARBA00001933"/>
    </source>
</evidence>
<dbReference type="SUPFAM" id="SSF53383">
    <property type="entry name" value="PLP-dependent transferases"/>
    <property type="match status" value="1"/>
</dbReference>
<dbReference type="InterPro" id="IPR015422">
    <property type="entry name" value="PyrdxlP-dep_Trfase_small"/>
</dbReference>
<evidence type="ECO:0000256" key="6">
    <source>
        <dbReference type="ARBA" id="ARBA00022723"/>
    </source>
</evidence>
<dbReference type="AlphaFoldDB" id="A0A7W4PME6"/>
<comment type="cofactor">
    <cofactor evidence="1">
        <name>pyridoxal 5'-phosphate</name>
        <dbReference type="ChEBI" id="CHEBI:597326"/>
    </cofactor>
</comment>
<dbReference type="GO" id="GO:0051536">
    <property type="term" value="F:iron-sulfur cluster binding"/>
    <property type="evidence" value="ECO:0007669"/>
    <property type="project" value="UniProtKB-KW"/>
</dbReference>
<dbReference type="Gene3D" id="1.10.260.50">
    <property type="match status" value="1"/>
</dbReference>
<evidence type="ECO:0000259" key="11">
    <source>
        <dbReference type="Pfam" id="PF00266"/>
    </source>
</evidence>
<keyword evidence="6" id="KW-0479">Metal-binding</keyword>
<dbReference type="InterPro" id="IPR016454">
    <property type="entry name" value="Cysteine_dSase"/>
</dbReference>